<dbReference type="Proteomes" id="UP000252733">
    <property type="component" value="Unassembled WGS sequence"/>
</dbReference>
<accession>A0A368VD18</accession>
<dbReference type="AlphaFoldDB" id="A0A368VD18"/>
<organism evidence="3 4">
    <name type="scientific">Marinilabilia salmonicolor</name>
    <dbReference type="NCBI Taxonomy" id="989"/>
    <lineage>
        <taxon>Bacteria</taxon>
        <taxon>Pseudomonadati</taxon>
        <taxon>Bacteroidota</taxon>
        <taxon>Bacteroidia</taxon>
        <taxon>Marinilabiliales</taxon>
        <taxon>Marinilabiliaceae</taxon>
        <taxon>Marinilabilia</taxon>
    </lineage>
</organism>
<reference evidence="3 4" key="1">
    <citation type="submission" date="2018-07" db="EMBL/GenBank/DDBJ databases">
        <title>Freshwater and sediment microbial communities from various areas in North America, analyzing microbe dynamics in response to fracking.</title>
        <authorList>
            <person name="Lamendella R."/>
        </authorList>
    </citation>
    <scope>NUCLEOTIDE SEQUENCE [LARGE SCALE GENOMIC DNA]</scope>
    <source>
        <strain evidence="3 4">160A</strain>
    </source>
</reference>
<dbReference type="InterPro" id="IPR045670">
    <property type="entry name" value="DUF5916"/>
</dbReference>
<comment type="caution">
    <text evidence="3">The sequence shown here is derived from an EMBL/GenBank/DDBJ whole genome shotgun (WGS) entry which is preliminary data.</text>
</comment>
<evidence type="ECO:0000313" key="3">
    <source>
        <dbReference type="EMBL" id="RCW39006.1"/>
    </source>
</evidence>
<keyword evidence="1" id="KW-0472">Membrane</keyword>
<evidence type="ECO:0000259" key="2">
    <source>
        <dbReference type="Pfam" id="PF19313"/>
    </source>
</evidence>
<feature type="transmembrane region" description="Helical" evidence="1">
    <location>
        <begin position="56"/>
        <end position="74"/>
    </location>
</feature>
<proteinExistence type="predicted"/>
<evidence type="ECO:0000256" key="1">
    <source>
        <dbReference type="SAM" id="Phobius"/>
    </source>
</evidence>
<dbReference type="EMBL" id="QPIZ01000002">
    <property type="protein sequence ID" value="RCW39006.1"/>
    <property type="molecule type" value="Genomic_DNA"/>
</dbReference>
<keyword evidence="4" id="KW-1185">Reference proteome</keyword>
<gene>
    <name evidence="3" type="ORF">DFO77_102160</name>
</gene>
<dbReference type="Pfam" id="PF19313">
    <property type="entry name" value="DUF5916"/>
    <property type="match status" value="1"/>
</dbReference>
<dbReference type="CDD" id="cd09618">
    <property type="entry name" value="CBM9_like_2"/>
    <property type="match status" value="1"/>
</dbReference>
<feature type="domain" description="DUF5916" evidence="2">
    <location>
        <begin position="300"/>
        <end position="713"/>
    </location>
</feature>
<sequence length="802" mass="92107">MKEACLERDWNNNDLLKLATPTSSLLLSVISFRANCSNNCIPKSKRIKFRKSFRNIFRLIILSLVLFISVKSSGQITTIDSAQKLLEIPVISDNITLDGILEERAWGLAAYDTTFWLHYPIDTGQAYATTEVRMMYDESNLYIGLICHESLGKPIVQSLKRDDDGSFNNSDFVAIVIDPADNSKNGYYFGVNAAGALMDGNIYQNGMYPSVNKYWNNEWSAEVSARGNDLIYEIVLPFSTLKYKNDCNNWGVNFIRNDVGRNVTYSWTSFPAGKHNYDLGYTGKLHFNEGLSEVEKKKVILIPSISSGINNNTETSEKVNYTAKAGLDAKVSLGTSLNLDLSINPDFSNVAVDKQYIDFYRFENYLPEQRGFFLENSDLITSFGTYDDVSTSPSESRVKPVYTRRIGINDDNIIPILYGVRLSGEITDGTRIGLLNTHTEKRGDYSAQNYLVASVQRGIFKRSAIKGLFTNRNSIGDFEYQKEDYNRTGGIEFDFTSEDGKWSGSTKLHSNFTQSNKTDNLFYGLGFTYYNKVFKTQNWMEHVDKNYSPDIGFIPRLYHKDSFLDTTYRFGYTHFTNKYELYQFKNDEHIIVMGEYINLHTYLNEQNRLNELIFDLGYWCVFSNNVHIVLQGSYNSFDLLIPHDVLGNQNPVKSGTYTNKNLFFLYESDKRKKFKYKFQADYGEFYDGTKFTFSGGPTYSVQPFATITLNYNLADIELNQDNGNVTYHLISFEPEVSFSTKLFWSNLIQYNTQIKNVNFNSILQWRFAPMSDLYLIVKDDMTTSAKNKNFEFSFKLTYWLGL</sequence>
<protein>
    <recommendedName>
        <fullName evidence="2">DUF5916 domain-containing protein</fullName>
    </recommendedName>
</protein>
<dbReference type="SUPFAM" id="SSF49344">
    <property type="entry name" value="CBD9-like"/>
    <property type="match status" value="1"/>
</dbReference>
<keyword evidence="1" id="KW-1133">Transmembrane helix</keyword>
<keyword evidence="1" id="KW-0812">Transmembrane</keyword>
<evidence type="ECO:0000313" key="4">
    <source>
        <dbReference type="Proteomes" id="UP000252733"/>
    </source>
</evidence>
<dbReference type="Gene3D" id="2.60.40.1190">
    <property type="match status" value="1"/>
</dbReference>
<name>A0A368VD18_9BACT</name>